<dbReference type="PROSITE" id="PS51257">
    <property type="entry name" value="PROKAR_LIPOPROTEIN"/>
    <property type="match status" value="1"/>
</dbReference>
<keyword evidence="1" id="KW-0732">Signal</keyword>
<dbReference type="Proteomes" id="UP000223777">
    <property type="component" value="Unassembled WGS sequence"/>
</dbReference>
<sequence>MSLKRIILIIFCFLLIGCSDSKTVTLQDFNNKDNVESIEITQGNSGKRADIRDKKEINEILSLFNKKKLKNIKLKDKIKGYQYSLKINYKYGDVVNIIVRGNILSVNNEYYEYSGDEVASYLAKYFK</sequence>
<accession>A0A2B9Q566</accession>
<dbReference type="EMBL" id="NUIL01000013">
    <property type="protein sequence ID" value="PGO30043.1"/>
    <property type="molecule type" value="Genomic_DNA"/>
</dbReference>
<evidence type="ECO:0008006" key="4">
    <source>
        <dbReference type="Google" id="ProtNLM"/>
    </source>
</evidence>
<proteinExistence type="predicted"/>
<name>A0A2B9Q566_BACCE</name>
<organism evidence="2 3">
    <name type="scientific">Bacillus cereus</name>
    <dbReference type="NCBI Taxonomy" id="1396"/>
    <lineage>
        <taxon>Bacteria</taxon>
        <taxon>Bacillati</taxon>
        <taxon>Bacillota</taxon>
        <taxon>Bacilli</taxon>
        <taxon>Bacillales</taxon>
        <taxon>Bacillaceae</taxon>
        <taxon>Bacillus</taxon>
        <taxon>Bacillus cereus group</taxon>
    </lineage>
</organism>
<dbReference type="AlphaFoldDB" id="A0A2B9Q566"/>
<reference evidence="2 3" key="1">
    <citation type="submission" date="2017-09" db="EMBL/GenBank/DDBJ databases">
        <title>Large-scale bioinformatics analysis of Bacillus genomes uncovers conserved roles of natural products in bacterial physiology.</title>
        <authorList>
            <consortium name="Agbiome Team Llc"/>
            <person name="Bleich R.M."/>
            <person name="Grubbs K.J."/>
            <person name="Santa Maria K.C."/>
            <person name="Allen S.E."/>
            <person name="Farag S."/>
            <person name="Shank E.A."/>
            <person name="Bowers A."/>
        </authorList>
    </citation>
    <scope>NUCLEOTIDE SEQUENCE [LARGE SCALE GENOMIC DNA]</scope>
    <source>
        <strain evidence="2 3">AFS050027</strain>
    </source>
</reference>
<comment type="caution">
    <text evidence="2">The sequence shown here is derived from an EMBL/GenBank/DDBJ whole genome shotgun (WGS) entry which is preliminary data.</text>
</comment>
<evidence type="ECO:0000313" key="2">
    <source>
        <dbReference type="EMBL" id="PGO30043.1"/>
    </source>
</evidence>
<feature type="chain" id="PRO_5039353380" description="Lipoprotein" evidence="1">
    <location>
        <begin position="22"/>
        <end position="127"/>
    </location>
</feature>
<gene>
    <name evidence="2" type="ORF">CN984_10980</name>
</gene>
<feature type="signal peptide" evidence="1">
    <location>
        <begin position="1"/>
        <end position="21"/>
    </location>
</feature>
<evidence type="ECO:0000313" key="3">
    <source>
        <dbReference type="Proteomes" id="UP000223777"/>
    </source>
</evidence>
<evidence type="ECO:0000256" key="1">
    <source>
        <dbReference type="SAM" id="SignalP"/>
    </source>
</evidence>
<protein>
    <recommendedName>
        <fullName evidence="4">Lipoprotein</fullName>
    </recommendedName>
</protein>
<dbReference type="RefSeq" id="WP_098764195.1">
    <property type="nucleotide sequence ID" value="NZ_NUIL01000013.1"/>
</dbReference>